<feature type="transmembrane region" description="Helical" evidence="1">
    <location>
        <begin position="86"/>
        <end position="116"/>
    </location>
</feature>
<dbReference type="Proteomes" id="UP000070449">
    <property type="component" value="Unassembled WGS sequence"/>
</dbReference>
<feature type="transmembrane region" description="Helical" evidence="1">
    <location>
        <begin position="175"/>
        <end position="192"/>
    </location>
</feature>
<keyword evidence="1" id="KW-0812">Transmembrane</keyword>
<name>A0A136KK94_9BACT</name>
<sequence>MRNKSSHKLKLIKFRSSLTRGLNFDLFSNRYVLALATVSMLVAFIYQLLEGDLASMFWSVPYVGVYSFLIWALAREIDPDHNLTAYISSALSAVLLVFMPVYFNQALLLIFLLVVLSRMISRINGNKASLIDSVLLTTLTLTITVIGRNFLVPLFTSIAFLFDFLLIGSNKRAGIFTLINGLISLYFVYNHGASISQHRLVGEHFFLILYLVVVFLVYALFIGRSVQAQDDLNNTKLEDRRIFSVRILFLWTTAVLSIQGGTTALAGLAGLWIILLTAPLVSLTHKLIKIGPKK</sequence>
<feature type="transmembrane region" description="Helical" evidence="1">
    <location>
        <begin position="204"/>
        <end position="221"/>
    </location>
</feature>
<keyword evidence="1" id="KW-1133">Transmembrane helix</keyword>
<feature type="transmembrane region" description="Helical" evidence="1">
    <location>
        <begin position="128"/>
        <end position="146"/>
    </location>
</feature>
<feature type="transmembrane region" description="Helical" evidence="1">
    <location>
        <begin position="56"/>
        <end position="74"/>
    </location>
</feature>
<organism evidence="2 3">
    <name type="scientific">candidate division WS6 bacterium OLB21</name>
    <dbReference type="NCBI Taxonomy" id="1617427"/>
    <lineage>
        <taxon>Bacteria</taxon>
        <taxon>Candidatus Dojkabacteria</taxon>
    </lineage>
</organism>
<evidence type="ECO:0000256" key="1">
    <source>
        <dbReference type="SAM" id="Phobius"/>
    </source>
</evidence>
<comment type="caution">
    <text evidence="2">The sequence shown here is derived from an EMBL/GenBank/DDBJ whole genome shotgun (WGS) entry which is preliminary data.</text>
</comment>
<dbReference type="EMBL" id="JYPD01000011">
    <property type="protein sequence ID" value="KXK09856.1"/>
    <property type="molecule type" value="Genomic_DNA"/>
</dbReference>
<proteinExistence type="predicted"/>
<evidence type="ECO:0000313" key="2">
    <source>
        <dbReference type="EMBL" id="KXK09856.1"/>
    </source>
</evidence>
<dbReference type="AlphaFoldDB" id="A0A136KK94"/>
<feature type="transmembrane region" description="Helical" evidence="1">
    <location>
        <begin position="31"/>
        <end position="49"/>
    </location>
</feature>
<feature type="transmembrane region" description="Helical" evidence="1">
    <location>
        <begin position="242"/>
        <end position="258"/>
    </location>
</feature>
<keyword evidence="1" id="KW-0472">Membrane</keyword>
<protein>
    <submittedName>
        <fullName evidence="2">Uncharacterized protein</fullName>
    </submittedName>
</protein>
<reference evidence="2 3" key="1">
    <citation type="submission" date="2015-02" db="EMBL/GenBank/DDBJ databases">
        <title>Improved understanding of the partial-nitritation anammox process through 23 genomes representing the majority of the microbial community.</title>
        <authorList>
            <person name="Speth D.R."/>
            <person name="In T Zandt M."/>
            <person name="Guerrero Cruz S."/>
            <person name="Jetten M.S."/>
            <person name="Dutilh B.E."/>
        </authorList>
    </citation>
    <scope>NUCLEOTIDE SEQUENCE [LARGE SCALE GENOMIC DNA]</scope>
    <source>
        <strain evidence="2">OLB21</strain>
    </source>
</reference>
<feature type="transmembrane region" description="Helical" evidence="1">
    <location>
        <begin position="264"/>
        <end position="284"/>
    </location>
</feature>
<evidence type="ECO:0000313" key="3">
    <source>
        <dbReference type="Proteomes" id="UP000070449"/>
    </source>
</evidence>
<gene>
    <name evidence="2" type="ORF">UZ20_WS6002000164</name>
</gene>
<accession>A0A136KK94</accession>